<evidence type="ECO:0000256" key="1">
    <source>
        <dbReference type="SAM" id="SignalP"/>
    </source>
</evidence>
<dbReference type="Proteomes" id="UP000324022">
    <property type="component" value="Unassembled WGS sequence"/>
</dbReference>
<protein>
    <recommendedName>
        <fullName evidence="4">Effector family protein Eff1</fullName>
    </recommendedName>
</protein>
<proteinExistence type="predicted"/>
<name>A0A5C3EJM0_9BASI</name>
<keyword evidence="3" id="KW-1185">Reference proteome</keyword>
<feature type="chain" id="PRO_5022969781" description="Effector family protein Eff1" evidence="1">
    <location>
        <begin position="25"/>
        <end position="175"/>
    </location>
</feature>
<sequence length="175" mass="19881">MLNLRLRLPLLLCIFLSLAATCLTRRTYRTLGETGISIATPQRVATQEEDVSSMEDLIRVPAGHLNPAYRIGPEQETALYQHFDNPSSRFARIYHSAANGGVTVMATPWRVRHPDGVSRDSILFFHVRQGELVPMIYAGLRDGTINEYGENLRQYLSRRATITQEELLNMLVRPR</sequence>
<organism evidence="2 3">
    <name type="scientific">Ustilago trichophora</name>
    <dbReference type="NCBI Taxonomy" id="86804"/>
    <lineage>
        <taxon>Eukaryota</taxon>
        <taxon>Fungi</taxon>
        <taxon>Dikarya</taxon>
        <taxon>Basidiomycota</taxon>
        <taxon>Ustilaginomycotina</taxon>
        <taxon>Ustilaginomycetes</taxon>
        <taxon>Ustilaginales</taxon>
        <taxon>Ustilaginaceae</taxon>
        <taxon>Ustilago</taxon>
    </lineage>
</organism>
<dbReference type="AlphaFoldDB" id="A0A5C3EJM0"/>
<dbReference type="EMBL" id="OOIN01000030">
    <property type="protein sequence ID" value="SPO29917.1"/>
    <property type="molecule type" value="Genomic_DNA"/>
</dbReference>
<accession>A0A5C3EJM0</accession>
<evidence type="ECO:0000313" key="2">
    <source>
        <dbReference type="EMBL" id="SPO29917.1"/>
    </source>
</evidence>
<keyword evidence="1" id="KW-0732">Signal</keyword>
<evidence type="ECO:0008006" key="4">
    <source>
        <dbReference type="Google" id="ProtNLM"/>
    </source>
</evidence>
<feature type="signal peptide" evidence="1">
    <location>
        <begin position="1"/>
        <end position="24"/>
    </location>
</feature>
<evidence type="ECO:0000313" key="3">
    <source>
        <dbReference type="Proteomes" id="UP000324022"/>
    </source>
</evidence>
<reference evidence="2 3" key="1">
    <citation type="submission" date="2018-03" db="EMBL/GenBank/DDBJ databases">
        <authorList>
            <person name="Guldener U."/>
        </authorList>
    </citation>
    <scope>NUCLEOTIDE SEQUENCE [LARGE SCALE GENOMIC DNA]</scope>
    <source>
        <strain evidence="2 3">NBRC100155</strain>
    </source>
</reference>
<gene>
    <name evidence="2" type="ORF">UTRI_06197_B</name>
</gene>